<sequence length="159" mass="18383">MGGIRGGVGSFLLRRAAAKSVRQRHATGPQFSKRKEFRFPKGYHQLHRRLTPGAAQSASPTHQREYEWFSHLPGDVRTAPEHDYTFNANPRVDKALFAWRKRGRLQLHQIGGKTETFVCYRCGYPNRSKLVAICDDNWDFRMCYRCYVSTVRSGMENDT</sequence>
<feature type="non-terminal residue" evidence="1">
    <location>
        <position position="159"/>
    </location>
</feature>
<name>U3LNY2_9TRYP</name>
<organism evidence="1">
    <name type="scientific">Paratrypanosoma confusum</name>
    <dbReference type="NCBI Taxonomy" id="1470209"/>
    <lineage>
        <taxon>Eukaryota</taxon>
        <taxon>Discoba</taxon>
        <taxon>Euglenozoa</taxon>
        <taxon>Kinetoplastea</taxon>
        <taxon>Metakinetoplastina</taxon>
        <taxon>Trypanosomatida</taxon>
        <taxon>Trypanosomatidae</taxon>
        <taxon>Paratrypanosoma</taxon>
    </lineage>
</organism>
<dbReference type="AlphaFoldDB" id="U3LNY2"/>
<dbReference type="EMBL" id="KC534723">
    <property type="protein sequence ID" value="AGG11492.1"/>
    <property type="molecule type" value="Genomic_DNA"/>
</dbReference>
<dbReference type="CDD" id="cd23090">
    <property type="entry name" value="mt-LAF7-like"/>
    <property type="match status" value="1"/>
</dbReference>
<proteinExistence type="predicted"/>
<accession>U3LNY2</accession>
<protein>
    <submittedName>
        <fullName evidence="1">Uncharacterized protein</fullName>
    </submittedName>
</protein>
<evidence type="ECO:0000313" key="1">
    <source>
        <dbReference type="EMBL" id="AGG11492.1"/>
    </source>
</evidence>
<dbReference type="VEuPathDB" id="TriTrypDB:PCON_0054430"/>
<reference evidence="1" key="1">
    <citation type="journal article" date="2013" name="Curr. Biol.">
        <title>Paratrypanosoma is a novel early-branching trypanosomatid.</title>
        <authorList>
            <person name="Flegontov P."/>
            <person name="Votypka J."/>
            <person name="Skalicky T."/>
            <person name="Logacheva M.D."/>
            <person name="Penin A.A."/>
            <person name="Tanifuji G."/>
            <person name="Onodera N.T."/>
            <person name="Kondrashov A.S."/>
            <person name="Volf P."/>
            <person name="Archibald J.M."/>
            <person name="Lukes J."/>
        </authorList>
    </citation>
    <scope>NUCLEOTIDE SEQUENCE</scope>
    <source>
        <strain evidence="1">CUL13</strain>
    </source>
</reference>